<protein>
    <submittedName>
        <fullName evidence="2">Predicted transcriptional regulator of sulfate adenylyltransferase, Rrf2 family</fullName>
    </submittedName>
</protein>
<organism evidence="2">
    <name type="scientific">uncultured Rubrobacteraceae bacterium</name>
    <dbReference type="NCBI Taxonomy" id="349277"/>
    <lineage>
        <taxon>Bacteria</taxon>
        <taxon>Bacillati</taxon>
        <taxon>Actinomycetota</taxon>
        <taxon>Rubrobacteria</taxon>
        <taxon>Rubrobacterales</taxon>
        <taxon>Rubrobacteraceae</taxon>
        <taxon>environmental samples</taxon>
    </lineage>
</organism>
<reference evidence="2" key="1">
    <citation type="submission" date="2020-02" db="EMBL/GenBank/DDBJ databases">
        <authorList>
            <person name="Meier V. D."/>
        </authorList>
    </citation>
    <scope>NUCLEOTIDE SEQUENCE</scope>
    <source>
        <strain evidence="2">AVDCRST_MAG82</strain>
    </source>
</reference>
<feature type="region of interest" description="Disordered" evidence="1">
    <location>
        <begin position="1"/>
        <end position="92"/>
    </location>
</feature>
<dbReference type="EMBL" id="CADCVA010000160">
    <property type="protein sequence ID" value="CAA9416933.1"/>
    <property type="molecule type" value="Genomic_DNA"/>
</dbReference>
<feature type="non-terminal residue" evidence="2">
    <location>
        <position position="92"/>
    </location>
</feature>
<keyword evidence="2" id="KW-0548">Nucleotidyltransferase</keyword>
<gene>
    <name evidence="2" type="ORF">AVDCRST_MAG82-1170</name>
</gene>
<sequence>IGRLLARAAGGGDLARRHHPRRRRTPRQRQGRVARSGRVPGCGRAPAGGLDRGPRQPARRPRVRNPRRYRRRRASSLDHQADPRPGSLDTSL</sequence>
<dbReference type="AlphaFoldDB" id="A0A6J4PK66"/>
<evidence type="ECO:0000256" key="1">
    <source>
        <dbReference type="SAM" id="MobiDB-lite"/>
    </source>
</evidence>
<feature type="compositionally biased region" description="Basic residues" evidence="1">
    <location>
        <begin position="16"/>
        <end position="32"/>
    </location>
</feature>
<evidence type="ECO:0000313" key="2">
    <source>
        <dbReference type="EMBL" id="CAA9416933.1"/>
    </source>
</evidence>
<name>A0A6J4PK66_9ACTN</name>
<proteinExistence type="predicted"/>
<keyword evidence="2" id="KW-0808">Transferase</keyword>
<accession>A0A6J4PK66</accession>
<feature type="compositionally biased region" description="Basic residues" evidence="1">
    <location>
        <begin position="57"/>
        <end position="74"/>
    </location>
</feature>
<dbReference type="GO" id="GO:0016779">
    <property type="term" value="F:nucleotidyltransferase activity"/>
    <property type="evidence" value="ECO:0007669"/>
    <property type="project" value="UniProtKB-KW"/>
</dbReference>
<feature type="non-terminal residue" evidence="2">
    <location>
        <position position="1"/>
    </location>
</feature>